<evidence type="ECO:0000259" key="7">
    <source>
        <dbReference type="Pfam" id="PF00155"/>
    </source>
</evidence>
<keyword evidence="6" id="KW-0663">Pyridoxal phosphate</keyword>
<dbReference type="InterPro" id="IPR015424">
    <property type="entry name" value="PyrdxlP-dep_Trfase"/>
</dbReference>
<evidence type="ECO:0000313" key="8">
    <source>
        <dbReference type="EMBL" id="SUZ85609.1"/>
    </source>
</evidence>
<dbReference type="InterPro" id="IPR015422">
    <property type="entry name" value="PyrdxlP-dep_Trfase_small"/>
</dbReference>
<keyword evidence="4" id="KW-0032">Aminotransferase</keyword>
<name>A0A381R461_9ZZZZ</name>
<protein>
    <recommendedName>
        <fullName evidence="7">Aminotransferase class I/classII large domain-containing protein</fullName>
    </recommendedName>
</protein>
<evidence type="ECO:0000256" key="6">
    <source>
        <dbReference type="ARBA" id="ARBA00022898"/>
    </source>
</evidence>
<accession>A0A381R461</accession>
<evidence type="ECO:0000256" key="3">
    <source>
        <dbReference type="ARBA" id="ARBA00011738"/>
    </source>
</evidence>
<evidence type="ECO:0000256" key="4">
    <source>
        <dbReference type="ARBA" id="ARBA00022576"/>
    </source>
</evidence>
<evidence type="ECO:0000256" key="2">
    <source>
        <dbReference type="ARBA" id="ARBA00007441"/>
    </source>
</evidence>
<dbReference type="Pfam" id="PF00155">
    <property type="entry name" value="Aminotran_1_2"/>
    <property type="match status" value="1"/>
</dbReference>
<dbReference type="AlphaFoldDB" id="A0A381R461"/>
<comment type="subunit">
    <text evidence="3">Homodimer.</text>
</comment>
<proteinExistence type="inferred from homology"/>
<dbReference type="GO" id="GO:0006520">
    <property type="term" value="P:amino acid metabolic process"/>
    <property type="evidence" value="ECO:0007669"/>
    <property type="project" value="InterPro"/>
</dbReference>
<dbReference type="Gene3D" id="3.40.640.10">
    <property type="entry name" value="Type I PLP-dependent aspartate aminotransferase-like (Major domain)"/>
    <property type="match status" value="1"/>
</dbReference>
<dbReference type="GO" id="GO:0008483">
    <property type="term" value="F:transaminase activity"/>
    <property type="evidence" value="ECO:0007669"/>
    <property type="project" value="UniProtKB-KW"/>
</dbReference>
<dbReference type="PANTHER" id="PTHR11879">
    <property type="entry name" value="ASPARTATE AMINOTRANSFERASE"/>
    <property type="match status" value="1"/>
</dbReference>
<dbReference type="PANTHER" id="PTHR11879:SF22">
    <property type="entry name" value="ASPARTATE AMINOTRANSFERASE, MITOCHONDRIAL"/>
    <property type="match status" value="1"/>
</dbReference>
<dbReference type="InterPro" id="IPR015421">
    <property type="entry name" value="PyrdxlP-dep_Trfase_major"/>
</dbReference>
<keyword evidence="5" id="KW-0808">Transferase</keyword>
<evidence type="ECO:0000256" key="5">
    <source>
        <dbReference type="ARBA" id="ARBA00022679"/>
    </source>
</evidence>
<dbReference type="InterPro" id="IPR004839">
    <property type="entry name" value="Aminotransferase_I/II_large"/>
</dbReference>
<comment type="cofactor">
    <cofactor evidence="1">
        <name>pyridoxal 5'-phosphate</name>
        <dbReference type="ChEBI" id="CHEBI:597326"/>
    </cofactor>
</comment>
<gene>
    <name evidence="8" type="ORF">METZ01_LOCUS38463</name>
</gene>
<dbReference type="Gene3D" id="3.90.1150.10">
    <property type="entry name" value="Aspartate Aminotransferase, domain 1"/>
    <property type="match status" value="1"/>
</dbReference>
<dbReference type="SUPFAM" id="SSF53383">
    <property type="entry name" value="PLP-dependent transferases"/>
    <property type="match status" value="1"/>
</dbReference>
<dbReference type="EMBL" id="UINC01001643">
    <property type="protein sequence ID" value="SUZ85609.1"/>
    <property type="molecule type" value="Genomic_DNA"/>
</dbReference>
<reference evidence="8" key="1">
    <citation type="submission" date="2018-05" db="EMBL/GenBank/DDBJ databases">
        <authorList>
            <person name="Lanie J.A."/>
            <person name="Ng W.-L."/>
            <person name="Kazmierczak K.M."/>
            <person name="Andrzejewski T.M."/>
            <person name="Davidsen T.M."/>
            <person name="Wayne K.J."/>
            <person name="Tettelin H."/>
            <person name="Glass J.I."/>
            <person name="Rusch D."/>
            <person name="Podicherti R."/>
            <person name="Tsui H.-C.T."/>
            <person name="Winkler M.E."/>
        </authorList>
    </citation>
    <scope>NUCLEOTIDE SEQUENCE</scope>
</reference>
<dbReference type="InterPro" id="IPR000796">
    <property type="entry name" value="Asp_trans"/>
</dbReference>
<comment type="similarity">
    <text evidence="2">Belongs to the class-I pyridoxal-phosphate-dependent aminotransferase family.</text>
</comment>
<sequence length="375" mass="40195">MGALMDDEGRIAVMPSVAEAIARVPTGKAAGYSPISGSPPFLDAVRRDLLGNSDLLPKSVAVTTPGGSGAIYQAIKNFVEPGHQALTTDYYWGPYPVIAQHLERDVSTFGMFSPDLSFDLEAMKRGIRQHIDTQGRLLLILNFPCHNPTGYSLDAGEWRSIAEVVRAAGEEAPVAVLLDLAYHRFGGESADLWIDAVPTMLETTTVLLAWTASKSFCQYGARIGSLVALHPDQEERNKLANALGFTCRATWSNSNHLGQLAVTDLLVDPELSKRADTDRAGLVELLRTRVEAFNSAASTAGLHVPRYDGGFFVVVFTPDGEKTAAVMRDMGVYVIPLKGAVRVALCATPEAEIPRLVEALRAGIDQAEGGQGSSA</sequence>
<dbReference type="CDD" id="cd00609">
    <property type="entry name" value="AAT_like"/>
    <property type="match status" value="1"/>
</dbReference>
<dbReference type="GO" id="GO:0030170">
    <property type="term" value="F:pyridoxal phosphate binding"/>
    <property type="evidence" value="ECO:0007669"/>
    <property type="project" value="InterPro"/>
</dbReference>
<organism evidence="8">
    <name type="scientific">marine metagenome</name>
    <dbReference type="NCBI Taxonomy" id="408172"/>
    <lineage>
        <taxon>unclassified sequences</taxon>
        <taxon>metagenomes</taxon>
        <taxon>ecological metagenomes</taxon>
    </lineage>
</organism>
<feature type="domain" description="Aminotransferase class I/classII large" evidence="7">
    <location>
        <begin position="6"/>
        <end position="360"/>
    </location>
</feature>
<evidence type="ECO:0000256" key="1">
    <source>
        <dbReference type="ARBA" id="ARBA00001933"/>
    </source>
</evidence>
<dbReference type="GO" id="GO:0042802">
    <property type="term" value="F:identical protein binding"/>
    <property type="evidence" value="ECO:0007669"/>
    <property type="project" value="TreeGrafter"/>
</dbReference>